<dbReference type="EMBL" id="JEOB01000004">
    <property type="protein sequence ID" value="EXM37785.1"/>
    <property type="molecule type" value="Genomic_DNA"/>
</dbReference>
<organism evidence="7 8">
    <name type="scientific">Ruminococcus albus SY3</name>
    <dbReference type="NCBI Taxonomy" id="1341156"/>
    <lineage>
        <taxon>Bacteria</taxon>
        <taxon>Bacillati</taxon>
        <taxon>Bacillota</taxon>
        <taxon>Clostridia</taxon>
        <taxon>Eubacteriales</taxon>
        <taxon>Oscillospiraceae</taxon>
        <taxon>Ruminococcus</taxon>
    </lineage>
</organism>
<comment type="subcellular location">
    <subcellularLocation>
        <location evidence="6">Cytoplasm</location>
    </subcellularLocation>
</comment>
<comment type="subunit">
    <text evidence="6">Heterooligomer composed of large and small subunits.</text>
</comment>
<dbReference type="RefSeq" id="WP_024856736.1">
    <property type="nucleotide sequence ID" value="NZ_JEOB01000004.1"/>
</dbReference>
<keyword evidence="4 6" id="KW-0378">Hydrolase</keyword>
<dbReference type="GO" id="GO:0005829">
    <property type="term" value="C:cytosol"/>
    <property type="evidence" value="ECO:0007669"/>
    <property type="project" value="TreeGrafter"/>
</dbReference>
<evidence type="ECO:0000256" key="2">
    <source>
        <dbReference type="ARBA" id="ARBA00022490"/>
    </source>
</evidence>
<dbReference type="SUPFAM" id="SSF116842">
    <property type="entry name" value="XseB-like"/>
    <property type="match status" value="1"/>
</dbReference>
<dbReference type="PANTHER" id="PTHR34137">
    <property type="entry name" value="EXODEOXYRIBONUCLEASE 7 SMALL SUBUNIT"/>
    <property type="match status" value="1"/>
</dbReference>
<accession>A0A011WL63</accession>
<comment type="catalytic activity">
    <reaction evidence="6">
        <text>Exonucleolytic cleavage in either 5'- to 3'- or 3'- to 5'-direction to yield nucleoside 5'-phosphates.</text>
        <dbReference type="EC" id="3.1.11.6"/>
    </reaction>
</comment>
<dbReference type="NCBIfam" id="TIGR01280">
    <property type="entry name" value="xseB"/>
    <property type="match status" value="1"/>
</dbReference>
<evidence type="ECO:0000256" key="3">
    <source>
        <dbReference type="ARBA" id="ARBA00022722"/>
    </source>
</evidence>
<dbReference type="PIRSF" id="PIRSF006488">
    <property type="entry name" value="Exonuc_VII_S"/>
    <property type="match status" value="1"/>
</dbReference>
<reference evidence="7 8" key="1">
    <citation type="submission" date="2013-06" db="EMBL/GenBank/DDBJ databases">
        <title>Rumen cellulosomics: divergent fiber-degrading strategies revealed by comparative genome-wide analysis of six Ruminococcal strains.</title>
        <authorList>
            <person name="Dassa B."/>
            <person name="Borovok I."/>
            <person name="Lamed R."/>
            <person name="Flint H."/>
            <person name="Yeoman C.J."/>
            <person name="White B."/>
            <person name="Bayer E.A."/>
        </authorList>
    </citation>
    <scope>NUCLEOTIDE SEQUENCE [LARGE SCALE GENOMIC DNA]</scope>
    <source>
        <strain evidence="7 8">SY3</strain>
    </source>
</reference>
<dbReference type="Gene3D" id="1.10.287.1040">
    <property type="entry name" value="Exonuclease VII, small subunit"/>
    <property type="match status" value="1"/>
</dbReference>
<name>A0A011WL63_RUMAL</name>
<dbReference type="PATRIC" id="fig|1341156.4.peg.2755"/>
<dbReference type="PANTHER" id="PTHR34137:SF1">
    <property type="entry name" value="EXODEOXYRIBONUCLEASE 7 SMALL SUBUNIT"/>
    <property type="match status" value="1"/>
</dbReference>
<comment type="similarity">
    <text evidence="1 6">Belongs to the XseB family.</text>
</comment>
<keyword evidence="2 6" id="KW-0963">Cytoplasm</keyword>
<dbReference type="GO" id="GO:0006308">
    <property type="term" value="P:DNA catabolic process"/>
    <property type="evidence" value="ECO:0007669"/>
    <property type="project" value="UniProtKB-UniRule"/>
</dbReference>
<dbReference type="GO" id="GO:0009318">
    <property type="term" value="C:exodeoxyribonuclease VII complex"/>
    <property type="evidence" value="ECO:0007669"/>
    <property type="project" value="UniProtKB-UniRule"/>
</dbReference>
<evidence type="ECO:0000313" key="7">
    <source>
        <dbReference type="EMBL" id="EXM37785.1"/>
    </source>
</evidence>
<evidence type="ECO:0000256" key="4">
    <source>
        <dbReference type="ARBA" id="ARBA00022801"/>
    </source>
</evidence>
<evidence type="ECO:0000256" key="6">
    <source>
        <dbReference type="HAMAP-Rule" id="MF_00337"/>
    </source>
</evidence>
<evidence type="ECO:0000256" key="1">
    <source>
        <dbReference type="ARBA" id="ARBA00009998"/>
    </source>
</evidence>
<keyword evidence="3 6" id="KW-0540">Nuclease</keyword>
<dbReference type="InterPro" id="IPR003761">
    <property type="entry name" value="Exonuc_VII_S"/>
</dbReference>
<comment type="function">
    <text evidence="6">Bidirectionally degrades single-stranded DNA into large acid-insoluble oligonucleotides, which are then degraded further into small acid-soluble oligonucleotides.</text>
</comment>
<protein>
    <recommendedName>
        <fullName evidence="6">Exodeoxyribonuclease 7 small subunit</fullName>
        <ecNumber evidence="6">3.1.11.6</ecNumber>
    </recommendedName>
    <alternativeName>
        <fullName evidence="6">Exodeoxyribonuclease VII small subunit</fullName>
        <shortName evidence="6">Exonuclease VII small subunit</shortName>
    </alternativeName>
</protein>
<gene>
    <name evidence="6" type="primary">xseB</name>
    <name evidence="7" type="ORF">RASY3_15780</name>
</gene>
<dbReference type="AlphaFoldDB" id="A0A011WL63"/>
<comment type="caution">
    <text evidence="7">The sequence shown here is derived from an EMBL/GenBank/DDBJ whole genome shotgun (WGS) entry which is preliminary data.</text>
</comment>
<evidence type="ECO:0000313" key="8">
    <source>
        <dbReference type="Proteomes" id="UP000021369"/>
    </source>
</evidence>
<dbReference type="EC" id="3.1.11.6" evidence="6"/>
<keyword evidence="8" id="KW-1185">Reference proteome</keyword>
<keyword evidence="5 6" id="KW-0269">Exonuclease</keyword>
<proteinExistence type="inferred from homology"/>
<evidence type="ECO:0000256" key="5">
    <source>
        <dbReference type="ARBA" id="ARBA00022839"/>
    </source>
</evidence>
<sequence length="62" mass="6986">MTFEENLQRLEEIVSQLESDKLPLDKALELYKEGVSLTADSKKALENAKLTVKTMNGENTDD</sequence>
<dbReference type="GO" id="GO:0008855">
    <property type="term" value="F:exodeoxyribonuclease VII activity"/>
    <property type="evidence" value="ECO:0007669"/>
    <property type="project" value="UniProtKB-UniRule"/>
</dbReference>
<dbReference type="Pfam" id="PF02609">
    <property type="entry name" value="Exonuc_VII_S"/>
    <property type="match status" value="1"/>
</dbReference>
<dbReference type="InterPro" id="IPR037004">
    <property type="entry name" value="Exonuc_VII_ssu_sf"/>
</dbReference>
<dbReference type="HAMAP" id="MF_00337">
    <property type="entry name" value="Exonuc_7_S"/>
    <property type="match status" value="1"/>
</dbReference>
<dbReference type="Proteomes" id="UP000021369">
    <property type="component" value="Unassembled WGS sequence"/>
</dbReference>
<dbReference type="OrthoDB" id="49164at2"/>